<evidence type="ECO:0000313" key="12">
    <source>
        <dbReference type="Proteomes" id="UP000006242"/>
    </source>
</evidence>
<evidence type="ECO:0000256" key="1">
    <source>
        <dbReference type="ARBA" id="ARBA00004651"/>
    </source>
</evidence>
<dbReference type="SUPFAM" id="SSF56317">
    <property type="entry name" value="Carbon-nitrogen hydrolase"/>
    <property type="match status" value="1"/>
</dbReference>
<feature type="transmembrane region" description="Helical" evidence="9">
    <location>
        <begin position="481"/>
        <end position="500"/>
    </location>
</feature>
<feature type="transmembrane region" description="Helical" evidence="9">
    <location>
        <begin position="122"/>
        <end position="142"/>
    </location>
</feature>
<dbReference type="Gene3D" id="3.60.110.10">
    <property type="entry name" value="Carbon-nitrogen hydrolase"/>
    <property type="match status" value="1"/>
</dbReference>
<feature type="transmembrane region" description="Helical" evidence="9">
    <location>
        <begin position="195"/>
        <end position="211"/>
    </location>
</feature>
<dbReference type="RefSeq" id="WP_006913182.1">
    <property type="nucleotide sequence ID" value="NZ_AFNV02000001.1"/>
</dbReference>
<dbReference type="GO" id="GO:0016874">
    <property type="term" value="F:ligase activity"/>
    <property type="evidence" value="ECO:0007669"/>
    <property type="project" value="UniProtKB-KW"/>
</dbReference>
<keyword evidence="3 9" id="KW-1003">Cell membrane</keyword>
<dbReference type="OrthoDB" id="9804277at2"/>
<comment type="subcellular location">
    <subcellularLocation>
        <location evidence="1 9">Cell membrane</location>
        <topology evidence="1 9">Multi-pass membrane protein</topology>
    </subcellularLocation>
</comment>
<keyword evidence="6 9" id="KW-1133">Transmembrane helix</keyword>
<comment type="caution">
    <text evidence="11">The sequence shown here is derived from an EMBL/GenBank/DDBJ whole genome shotgun (WGS) entry which is preliminary data.</text>
</comment>
<reference evidence="11 12" key="2">
    <citation type="journal article" date="2013" name="PLoS ONE">
        <title>INDIGO - INtegrated Data Warehouse of MIcrobial GenOmes with Examples from the Red Sea Extremophiles.</title>
        <authorList>
            <person name="Alam I."/>
            <person name="Antunes A."/>
            <person name="Kamau A.A."/>
            <person name="Ba Alawi W."/>
            <person name="Kalkatawi M."/>
            <person name="Stingl U."/>
            <person name="Bajic V.B."/>
        </authorList>
    </citation>
    <scope>NUCLEOTIDE SEQUENCE [LARGE SCALE GENOMIC DNA]</scope>
    <source>
        <strain evidence="11 12">E1L3A</strain>
    </source>
</reference>
<evidence type="ECO:0000256" key="4">
    <source>
        <dbReference type="ARBA" id="ARBA00022679"/>
    </source>
</evidence>
<protein>
    <recommendedName>
        <fullName evidence="9">Apolipoprotein N-acyltransferase</fullName>
        <shortName evidence="9">ALP N-acyltransferase</shortName>
        <ecNumber evidence="9">2.3.1.269</ecNumber>
    </recommendedName>
</protein>
<dbReference type="GO" id="GO:0005886">
    <property type="term" value="C:plasma membrane"/>
    <property type="evidence" value="ECO:0007669"/>
    <property type="project" value="UniProtKB-SubCell"/>
</dbReference>
<comment type="similarity">
    <text evidence="2 9">Belongs to the CN hydrolase family. Apolipoprotein N-acyltransferase subfamily.</text>
</comment>
<feature type="transmembrane region" description="Helical" evidence="9">
    <location>
        <begin position="7"/>
        <end position="25"/>
    </location>
</feature>
<dbReference type="EMBL" id="AFNV02000001">
    <property type="protein sequence ID" value="ERJ20902.1"/>
    <property type="molecule type" value="Genomic_DNA"/>
</dbReference>
<comment type="function">
    <text evidence="9">Catalyzes the phospholipid dependent N-acylation of the N-terminal cysteine of apolipoprotein, the last step in lipoprotein maturation.</text>
</comment>
<keyword evidence="12" id="KW-1185">Reference proteome</keyword>
<dbReference type="CDD" id="cd07571">
    <property type="entry name" value="ALP_N-acyl_transferase"/>
    <property type="match status" value="1"/>
</dbReference>
<dbReference type="InterPro" id="IPR004563">
    <property type="entry name" value="Apolipo_AcylTrfase"/>
</dbReference>
<feature type="domain" description="CN hydrolase" evidence="10">
    <location>
        <begin position="230"/>
        <end position="466"/>
    </location>
</feature>
<proteinExistence type="inferred from homology"/>
<sequence>MGAKRVARIAGLDVLLPALLGGLATLGFAPFGYYGLTFVALVGLVSLWWGASARRGAWRGFVFGLAHFGSGIYWTFVSTYYYGGAPLAMAIVLVCALTAYMALYPALVGALAGTTRRLPRTLWALVVIPSAWLLAELVRSWVMTGFPWLSLGYSLIDAPVTALAPIGGVYFLGALMMVSAGTVVLLFAGSIPARALAVVMIGLAPLGLWYTPPATEWTQARGEPVSVDIIQGNFAQAIKWDRDVFRTTLERYRAMTRASDADLVVWPEVAIPAPANQVQPYFDEIATLAGERNQTVLAGTLVHEADDAPYYNAVLALGAGEGRYYKRHLVPFGEYFPVPEFVKTLVDGVNMRYSDFGFGADDQPLIEVDGVKLGLSICFEDVFGYEIAKALPEAGVLVNVTNDAWFAGTTAAAQHLEIARMRALEAGRPMLRAANTGISAIIDYDGRVRERTQEFEIAAIESRVQPRSGETPYMRIGDRPLWLASSAITLLSLLGGLLLSRRRKKVGASR</sequence>
<dbReference type="eggNOG" id="COG0815">
    <property type="taxonomic scope" value="Bacteria"/>
</dbReference>
<name>U2ESE3_9GAMM</name>
<evidence type="ECO:0000256" key="8">
    <source>
        <dbReference type="ARBA" id="ARBA00023315"/>
    </source>
</evidence>
<evidence type="ECO:0000256" key="3">
    <source>
        <dbReference type="ARBA" id="ARBA00022475"/>
    </source>
</evidence>
<keyword evidence="8 9" id="KW-0012">Acyltransferase</keyword>
<keyword evidence="5 9" id="KW-0812">Transmembrane</keyword>
<keyword evidence="11" id="KW-0436">Ligase</keyword>
<dbReference type="PROSITE" id="PS50263">
    <property type="entry name" value="CN_HYDROLASE"/>
    <property type="match status" value="1"/>
</dbReference>
<feature type="transmembrane region" description="Helical" evidence="9">
    <location>
        <begin position="61"/>
        <end position="82"/>
    </location>
</feature>
<dbReference type="Proteomes" id="UP000006242">
    <property type="component" value="Unassembled WGS sequence"/>
</dbReference>
<evidence type="ECO:0000256" key="2">
    <source>
        <dbReference type="ARBA" id="ARBA00010065"/>
    </source>
</evidence>
<dbReference type="Pfam" id="PF00795">
    <property type="entry name" value="CN_hydrolase"/>
    <property type="match status" value="1"/>
</dbReference>
<evidence type="ECO:0000256" key="7">
    <source>
        <dbReference type="ARBA" id="ARBA00023136"/>
    </source>
</evidence>
<feature type="transmembrane region" description="Helical" evidence="9">
    <location>
        <begin position="31"/>
        <end position="49"/>
    </location>
</feature>
<dbReference type="InterPro" id="IPR045378">
    <property type="entry name" value="LNT_N"/>
</dbReference>
<dbReference type="EC" id="2.3.1.269" evidence="9"/>
<organism evidence="11 12">
    <name type="scientific">Salinisphaera shabanensis E1L3A</name>
    <dbReference type="NCBI Taxonomy" id="1033802"/>
    <lineage>
        <taxon>Bacteria</taxon>
        <taxon>Pseudomonadati</taxon>
        <taxon>Pseudomonadota</taxon>
        <taxon>Gammaproteobacteria</taxon>
        <taxon>Salinisphaerales</taxon>
        <taxon>Salinisphaeraceae</taxon>
        <taxon>Salinisphaera</taxon>
    </lineage>
</organism>
<comment type="pathway">
    <text evidence="9">Protein modification; lipoprotein biosynthesis (N-acyl transfer).</text>
</comment>
<dbReference type="InterPro" id="IPR003010">
    <property type="entry name" value="C-N_Hydrolase"/>
</dbReference>
<gene>
    <name evidence="9 11" type="primary">lnt</name>
    <name evidence="11" type="ORF">SSPSH_000249</name>
</gene>
<dbReference type="NCBIfam" id="TIGR00546">
    <property type="entry name" value="lnt"/>
    <property type="match status" value="1"/>
</dbReference>
<dbReference type="STRING" id="1033802.SSPSH_000249"/>
<accession>U2ESE3</accession>
<dbReference type="AlphaFoldDB" id="U2ESE3"/>
<feature type="transmembrane region" description="Helical" evidence="9">
    <location>
        <begin position="162"/>
        <end position="188"/>
    </location>
</feature>
<dbReference type="Pfam" id="PF20154">
    <property type="entry name" value="LNT_N"/>
    <property type="match status" value="1"/>
</dbReference>
<evidence type="ECO:0000313" key="11">
    <source>
        <dbReference type="EMBL" id="ERJ20902.1"/>
    </source>
</evidence>
<evidence type="ECO:0000256" key="9">
    <source>
        <dbReference type="HAMAP-Rule" id="MF_01148"/>
    </source>
</evidence>
<comment type="catalytic activity">
    <reaction evidence="9">
        <text>N-terminal S-1,2-diacyl-sn-glyceryl-L-cysteinyl-[lipoprotein] + a glycerophospholipid = N-acyl-S-1,2-diacyl-sn-glyceryl-L-cysteinyl-[lipoprotein] + a 2-acyl-sn-glycero-3-phospholipid + H(+)</text>
        <dbReference type="Rhea" id="RHEA:48228"/>
        <dbReference type="Rhea" id="RHEA-COMP:14681"/>
        <dbReference type="Rhea" id="RHEA-COMP:14684"/>
        <dbReference type="ChEBI" id="CHEBI:15378"/>
        <dbReference type="ChEBI" id="CHEBI:136912"/>
        <dbReference type="ChEBI" id="CHEBI:140656"/>
        <dbReference type="ChEBI" id="CHEBI:140657"/>
        <dbReference type="ChEBI" id="CHEBI:140660"/>
        <dbReference type="EC" id="2.3.1.269"/>
    </reaction>
</comment>
<dbReference type="GO" id="GO:0042158">
    <property type="term" value="P:lipoprotein biosynthetic process"/>
    <property type="evidence" value="ECO:0007669"/>
    <property type="project" value="UniProtKB-UniRule"/>
</dbReference>
<dbReference type="GO" id="GO:0016410">
    <property type="term" value="F:N-acyltransferase activity"/>
    <property type="evidence" value="ECO:0007669"/>
    <property type="project" value="UniProtKB-UniRule"/>
</dbReference>
<evidence type="ECO:0000256" key="6">
    <source>
        <dbReference type="ARBA" id="ARBA00022989"/>
    </source>
</evidence>
<dbReference type="InterPro" id="IPR036526">
    <property type="entry name" value="C-N_Hydrolase_sf"/>
</dbReference>
<dbReference type="UniPathway" id="UPA00666"/>
<dbReference type="HAMAP" id="MF_01148">
    <property type="entry name" value="Lnt"/>
    <property type="match status" value="1"/>
</dbReference>
<evidence type="ECO:0000259" key="10">
    <source>
        <dbReference type="PROSITE" id="PS50263"/>
    </source>
</evidence>
<dbReference type="PANTHER" id="PTHR38686:SF1">
    <property type="entry name" value="APOLIPOPROTEIN N-ACYLTRANSFERASE"/>
    <property type="match status" value="1"/>
</dbReference>
<reference evidence="11 12" key="1">
    <citation type="journal article" date="2011" name="J. Bacteriol.">
        <title>Genome sequence of Salinisphaera shabanensis, a gammaproteobacterium from the harsh, variable environment of the brine-seawater interface of the Shaban Deep in the Red Sea.</title>
        <authorList>
            <person name="Antunes A."/>
            <person name="Alam I."/>
            <person name="Bajic V.B."/>
            <person name="Stingl U."/>
        </authorList>
    </citation>
    <scope>NUCLEOTIDE SEQUENCE [LARGE SCALE GENOMIC DNA]</scope>
    <source>
        <strain evidence="11 12">E1L3A</strain>
    </source>
</reference>
<keyword evidence="4 9" id="KW-0808">Transferase</keyword>
<feature type="transmembrane region" description="Helical" evidence="9">
    <location>
        <begin position="88"/>
        <end position="110"/>
    </location>
</feature>
<evidence type="ECO:0000256" key="5">
    <source>
        <dbReference type="ARBA" id="ARBA00022692"/>
    </source>
</evidence>
<dbReference type="PANTHER" id="PTHR38686">
    <property type="entry name" value="APOLIPOPROTEIN N-ACYLTRANSFERASE"/>
    <property type="match status" value="1"/>
</dbReference>
<keyword evidence="7 9" id="KW-0472">Membrane</keyword>